<dbReference type="InterPro" id="IPR019787">
    <property type="entry name" value="Znf_PHD-finger"/>
</dbReference>
<dbReference type="InterPro" id="IPR036427">
    <property type="entry name" value="Bromodomain-like_sf"/>
</dbReference>
<dbReference type="PROSITE" id="PS01359">
    <property type="entry name" value="ZF_PHD_1"/>
    <property type="match status" value="1"/>
</dbReference>
<dbReference type="InterPro" id="IPR019786">
    <property type="entry name" value="Zinc_finger_PHD-type_CS"/>
</dbReference>
<keyword evidence="7" id="KW-0175">Coiled coil</keyword>
<dbReference type="EMBL" id="DS469541">
    <property type="protein sequence ID" value="EDO44814.1"/>
    <property type="molecule type" value="Genomic_DNA"/>
</dbReference>
<sequence length="317" mass="36740">NNLLSMAATRLAAVELGIERRYLKHPFRDEYVCITNMAKKKSPKNIYAFTLPFFIYSGNITHALKVWRAAVASVSNASQLAMCLSMLVGYIAWDKSIMKVFCQMCRKGDNEELLLLCDGCDRGYHTYCCMPKLTTIPEGDWYCMDCIELPLEVSGTTASQVSDQKQLEKHSRHTWSIQYSLRDIDFEMSQDGEDEEGDNQETRHHINRKQQSKDMAPCRTILAEMEKHDDAWPFLIPVNAKQFPEYYKIIRKPMDFHTMKIKLRDYQYSSPQEFAQDSRLVFANCEEFNEDDSEVGQAGKRLSKFFESRWSDLCQGS</sequence>
<dbReference type="Gene3D" id="3.30.40.10">
    <property type="entry name" value="Zinc/RING finger domain, C3HC4 (zinc finger)"/>
    <property type="match status" value="1"/>
</dbReference>
<keyword evidence="17" id="KW-1185">Reference proteome</keyword>
<dbReference type="GO" id="GO:0005634">
    <property type="term" value="C:nucleus"/>
    <property type="evidence" value="ECO:0007669"/>
    <property type="project" value="UniProtKB-SubCell"/>
</dbReference>
<feature type="region of interest" description="Disordered" evidence="13">
    <location>
        <begin position="190"/>
        <end position="213"/>
    </location>
</feature>
<gene>
    <name evidence="16" type="ORF">NEMVEDRAFT_v1g94026</name>
</gene>
<feature type="domain" description="Bromo" evidence="14">
    <location>
        <begin position="226"/>
        <end position="296"/>
    </location>
</feature>
<feature type="non-terminal residue" evidence="16">
    <location>
        <position position="317"/>
    </location>
</feature>
<dbReference type="InterPro" id="IPR001965">
    <property type="entry name" value="Znf_PHD"/>
</dbReference>
<dbReference type="PRINTS" id="PR00503">
    <property type="entry name" value="BROMODOMAIN"/>
</dbReference>
<evidence type="ECO:0000256" key="3">
    <source>
        <dbReference type="ARBA" id="ARBA00022723"/>
    </source>
</evidence>
<keyword evidence="6" id="KW-0805">Transcription regulation</keyword>
<dbReference type="Pfam" id="PF00628">
    <property type="entry name" value="PHD"/>
    <property type="match status" value="1"/>
</dbReference>
<feature type="compositionally biased region" description="Acidic residues" evidence="13">
    <location>
        <begin position="190"/>
        <end position="199"/>
    </location>
</feature>
<keyword evidence="4 12" id="KW-0863">Zinc-finger</keyword>
<evidence type="ECO:0000256" key="13">
    <source>
        <dbReference type="SAM" id="MobiDB-lite"/>
    </source>
</evidence>
<evidence type="ECO:0000256" key="8">
    <source>
        <dbReference type="ARBA" id="ARBA00023117"/>
    </source>
</evidence>
<dbReference type="PANTHER" id="PTHR45915:SF2">
    <property type="entry name" value="TOUTATIS, ISOFORM E"/>
    <property type="match status" value="1"/>
</dbReference>
<keyword evidence="8 11" id="KW-0103">Bromodomain</keyword>
<evidence type="ECO:0000313" key="17">
    <source>
        <dbReference type="Proteomes" id="UP000001593"/>
    </source>
</evidence>
<evidence type="ECO:0000256" key="6">
    <source>
        <dbReference type="ARBA" id="ARBA00023015"/>
    </source>
</evidence>
<evidence type="ECO:0000313" key="16">
    <source>
        <dbReference type="EMBL" id="EDO44814.1"/>
    </source>
</evidence>
<dbReference type="PROSITE" id="PS50014">
    <property type="entry name" value="BROMODOMAIN_2"/>
    <property type="match status" value="1"/>
</dbReference>
<dbReference type="Proteomes" id="UP000001593">
    <property type="component" value="Unassembled WGS sequence"/>
</dbReference>
<feature type="domain" description="PHD-type" evidence="15">
    <location>
        <begin position="99"/>
        <end position="149"/>
    </location>
</feature>
<evidence type="ECO:0000256" key="12">
    <source>
        <dbReference type="PROSITE-ProRule" id="PRU00146"/>
    </source>
</evidence>
<dbReference type="InterPro" id="IPR018359">
    <property type="entry name" value="Bromodomain_CS"/>
</dbReference>
<dbReference type="InterPro" id="IPR013083">
    <property type="entry name" value="Znf_RING/FYVE/PHD"/>
</dbReference>
<dbReference type="GO" id="GO:0008270">
    <property type="term" value="F:zinc ion binding"/>
    <property type="evidence" value="ECO:0007669"/>
    <property type="project" value="UniProtKB-KW"/>
</dbReference>
<evidence type="ECO:0000256" key="4">
    <source>
        <dbReference type="ARBA" id="ARBA00022771"/>
    </source>
</evidence>
<dbReference type="PhylomeDB" id="A7RUU7"/>
<evidence type="ECO:0000256" key="5">
    <source>
        <dbReference type="ARBA" id="ARBA00022833"/>
    </source>
</evidence>
<evidence type="ECO:0000256" key="11">
    <source>
        <dbReference type="PROSITE-ProRule" id="PRU00035"/>
    </source>
</evidence>
<dbReference type="InterPro" id="IPR011011">
    <property type="entry name" value="Znf_FYVE_PHD"/>
</dbReference>
<dbReference type="FunFam" id="3.30.40.10:FF:000199">
    <property type="entry name" value="Bromodomain adjacent to zinc finger domain 2B"/>
    <property type="match status" value="1"/>
</dbReference>
<keyword evidence="9" id="KW-0804">Transcription</keyword>
<dbReference type="SMART" id="SM00249">
    <property type="entry name" value="PHD"/>
    <property type="match status" value="1"/>
</dbReference>
<dbReference type="PROSITE" id="PS00633">
    <property type="entry name" value="BROMODOMAIN_1"/>
    <property type="match status" value="1"/>
</dbReference>
<evidence type="ECO:0000256" key="1">
    <source>
        <dbReference type="ARBA" id="ARBA00004123"/>
    </source>
</evidence>
<evidence type="ECO:0000256" key="9">
    <source>
        <dbReference type="ARBA" id="ARBA00023163"/>
    </source>
</evidence>
<reference evidence="16 17" key="1">
    <citation type="journal article" date="2007" name="Science">
        <title>Sea anemone genome reveals ancestral eumetazoan gene repertoire and genomic organization.</title>
        <authorList>
            <person name="Putnam N.H."/>
            <person name="Srivastava M."/>
            <person name="Hellsten U."/>
            <person name="Dirks B."/>
            <person name="Chapman J."/>
            <person name="Salamov A."/>
            <person name="Terry A."/>
            <person name="Shapiro H."/>
            <person name="Lindquist E."/>
            <person name="Kapitonov V.V."/>
            <person name="Jurka J."/>
            <person name="Genikhovich G."/>
            <person name="Grigoriev I.V."/>
            <person name="Lucas S.M."/>
            <person name="Steele R.E."/>
            <person name="Finnerty J.R."/>
            <person name="Technau U."/>
            <person name="Martindale M.Q."/>
            <person name="Rokhsar D.S."/>
        </authorList>
    </citation>
    <scope>NUCLEOTIDE SEQUENCE [LARGE SCALE GENOMIC DNA]</scope>
    <source>
        <strain evidence="17">CH2 X CH6</strain>
    </source>
</reference>
<dbReference type="HOGENOM" id="CLU_878736_0_0_1"/>
<evidence type="ECO:0000259" key="14">
    <source>
        <dbReference type="PROSITE" id="PS50014"/>
    </source>
</evidence>
<accession>A7RUU7</accession>
<dbReference type="CDD" id="cd05503">
    <property type="entry name" value="Bromo_BAZ2A_B_like"/>
    <property type="match status" value="1"/>
</dbReference>
<dbReference type="CDD" id="cd15545">
    <property type="entry name" value="PHD_BAZ2A_like"/>
    <property type="match status" value="1"/>
</dbReference>
<dbReference type="PANTHER" id="PTHR45915">
    <property type="entry name" value="TRANSCRIPTION INTERMEDIARY FACTOR"/>
    <property type="match status" value="1"/>
</dbReference>
<dbReference type="SMART" id="SM00297">
    <property type="entry name" value="BROMO"/>
    <property type="match status" value="1"/>
</dbReference>
<organism evidence="16 17">
    <name type="scientific">Nematostella vectensis</name>
    <name type="common">Starlet sea anemone</name>
    <dbReference type="NCBI Taxonomy" id="45351"/>
    <lineage>
        <taxon>Eukaryota</taxon>
        <taxon>Metazoa</taxon>
        <taxon>Cnidaria</taxon>
        <taxon>Anthozoa</taxon>
        <taxon>Hexacorallia</taxon>
        <taxon>Actiniaria</taxon>
        <taxon>Edwardsiidae</taxon>
        <taxon>Nematostella</taxon>
    </lineage>
</organism>
<dbReference type="InParanoid" id="A7RUU7"/>
<dbReference type="PROSITE" id="PS50016">
    <property type="entry name" value="ZF_PHD_2"/>
    <property type="match status" value="1"/>
</dbReference>
<evidence type="ECO:0000259" key="15">
    <source>
        <dbReference type="PROSITE" id="PS50016"/>
    </source>
</evidence>
<dbReference type="OMA" id="GMRQWHK"/>
<dbReference type="SUPFAM" id="SSF47370">
    <property type="entry name" value="Bromodomain"/>
    <property type="match status" value="1"/>
</dbReference>
<dbReference type="eggNOG" id="KOG1245">
    <property type="taxonomic scope" value="Eukaryota"/>
</dbReference>
<protein>
    <submittedName>
        <fullName evidence="16">Uncharacterized protein</fullName>
    </submittedName>
</protein>
<dbReference type="SUPFAM" id="SSF57903">
    <property type="entry name" value="FYVE/PHD zinc finger"/>
    <property type="match status" value="1"/>
</dbReference>
<dbReference type="InterPro" id="IPR037374">
    <property type="entry name" value="BAZ2A/B_Bromo"/>
</dbReference>
<keyword evidence="5" id="KW-0862">Zinc</keyword>
<dbReference type="AlphaFoldDB" id="A7RUU7"/>
<dbReference type="STRING" id="45351.A7RUU7"/>
<evidence type="ECO:0000256" key="7">
    <source>
        <dbReference type="ARBA" id="ARBA00023054"/>
    </source>
</evidence>
<dbReference type="Pfam" id="PF00439">
    <property type="entry name" value="Bromodomain"/>
    <property type="match status" value="1"/>
</dbReference>
<comment type="similarity">
    <text evidence="2">Belongs to the WAL family.</text>
</comment>
<keyword evidence="10" id="KW-0539">Nucleus</keyword>
<comment type="subcellular location">
    <subcellularLocation>
        <location evidence="1">Nucleus</location>
    </subcellularLocation>
</comment>
<name>A7RUU7_NEMVE</name>
<dbReference type="Gene3D" id="1.20.920.10">
    <property type="entry name" value="Bromodomain-like"/>
    <property type="match status" value="1"/>
</dbReference>
<keyword evidence="3" id="KW-0479">Metal-binding</keyword>
<proteinExistence type="inferred from homology"/>
<evidence type="ECO:0000256" key="2">
    <source>
        <dbReference type="ARBA" id="ARBA00007444"/>
    </source>
</evidence>
<dbReference type="InterPro" id="IPR001487">
    <property type="entry name" value="Bromodomain"/>
</dbReference>
<evidence type="ECO:0000256" key="10">
    <source>
        <dbReference type="ARBA" id="ARBA00023242"/>
    </source>
</evidence>